<dbReference type="CDD" id="cd00067">
    <property type="entry name" value="GAL4"/>
    <property type="match status" value="1"/>
</dbReference>
<dbReference type="AlphaFoldDB" id="A0A8H6XXK4"/>
<dbReference type="Proteomes" id="UP000620124">
    <property type="component" value="Unassembled WGS sequence"/>
</dbReference>
<sequence length="576" mass="62461">MAPSSSTSQFGPIENAKKSRKPPSCDPCRARRVLCHPQPGGAACPRCAEKEIICTTTPTARGRPRKNPPRQGSSIGRPHQTIPSLVLHPQPNFGTSVDCPELSPEFVAHCLEGLSPNPLFHHPLISAAAIMSEIRAVSFQLHLLPPQTRVLALCSIAGGSLLAFHKSVLGDGPRPKSFDDNDFFSSSPDILGCGVRRAAACRALRAEALKAAWEVGIILSPSNENAASCYLLDLLEQTDQISSAGRPWATAYLAHARALAPNWRPPSGLPWGEFFWTAFLMHEGLISARGRTPAIITAQDQLFFCGPERSLETLLESLESSANNASVSLLWTSIKSYMFNVTTLARQLLDQITGDVPRSNPLSEVAVLNFLNSLSKLHSTLSLLLDRIDGFTIVPGIDPSPDASIEVLLITAAYGGCHGFGGLALPFYRELQYREACGGAPQSDRTQGRLRALKMQAHDMAVVAGRELARGIRYLPKIHYAPVHWITIRAWAEFVAEDADMVTADGAPLDAEAARDLVTFADELKMLGYSLDAASTPETLALIERLEGHANRALVSMFLPIDYEAKPSTGTYHPQR</sequence>
<dbReference type="InterPro" id="IPR001138">
    <property type="entry name" value="Zn2Cys6_DnaBD"/>
</dbReference>
<reference evidence="3" key="1">
    <citation type="submission" date="2020-05" db="EMBL/GenBank/DDBJ databases">
        <title>Mycena genomes resolve the evolution of fungal bioluminescence.</title>
        <authorList>
            <person name="Tsai I.J."/>
        </authorList>
    </citation>
    <scope>NUCLEOTIDE SEQUENCE</scope>
    <source>
        <strain evidence="3">CCC161011</strain>
    </source>
</reference>
<evidence type="ECO:0000313" key="3">
    <source>
        <dbReference type="EMBL" id="KAF7348584.1"/>
    </source>
</evidence>
<dbReference type="OrthoDB" id="3024556at2759"/>
<comment type="caution">
    <text evidence="3">The sequence shown here is derived from an EMBL/GenBank/DDBJ whole genome shotgun (WGS) entry which is preliminary data.</text>
</comment>
<keyword evidence="4" id="KW-1185">Reference proteome</keyword>
<feature type="compositionally biased region" description="Polar residues" evidence="1">
    <location>
        <begin position="1"/>
        <end position="10"/>
    </location>
</feature>
<dbReference type="InterPro" id="IPR036864">
    <property type="entry name" value="Zn2-C6_fun-type_DNA-bd_sf"/>
</dbReference>
<feature type="region of interest" description="Disordered" evidence="1">
    <location>
        <begin position="58"/>
        <end position="85"/>
    </location>
</feature>
<gene>
    <name evidence="3" type="ORF">MVEN_01376000</name>
</gene>
<dbReference type="GO" id="GO:0008270">
    <property type="term" value="F:zinc ion binding"/>
    <property type="evidence" value="ECO:0007669"/>
    <property type="project" value="InterPro"/>
</dbReference>
<evidence type="ECO:0000259" key="2">
    <source>
        <dbReference type="PROSITE" id="PS00463"/>
    </source>
</evidence>
<evidence type="ECO:0000313" key="4">
    <source>
        <dbReference type="Proteomes" id="UP000620124"/>
    </source>
</evidence>
<dbReference type="SUPFAM" id="SSF57701">
    <property type="entry name" value="Zn2/Cys6 DNA-binding domain"/>
    <property type="match status" value="1"/>
</dbReference>
<proteinExistence type="predicted"/>
<feature type="domain" description="Zn(2)-C6 fungal-type" evidence="2">
    <location>
        <begin position="24"/>
        <end position="54"/>
    </location>
</feature>
<dbReference type="PROSITE" id="PS00463">
    <property type="entry name" value="ZN2_CY6_FUNGAL_1"/>
    <property type="match status" value="1"/>
</dbReference>
<feature type="region of interest" description="Disordered" evidence="1">
    <location>
        <begin position="1"/>
        <end position="26"/>
    </location>
</feature>
<evidence type="ECO:0000256" key="1">
    <source>
        <dbReference type="SAM" id="MobiDB-lite"/>
    </source>
</evidence>
<name>A0A8H6XXK4_9AGAR</name>
<organism evidence="3 4">
    <name type="scientific">Mycena venus</name>
    <dbReference type="NCBI Taxonomy" id="2733690"/>
    <lineage>
        <taxon>Eukaryota</taxon>
        <taxon>Fungi</taxon>
        <taxon>Dikarya</taxon>
        <taxon>Basidiomycota</taxon>
        <taxon>Agaricomycotina</taxon>
        <taxon>Agaricomycetes</taxon>
        <taxon>Agaricomycetidae</taxon>
        <taxon>Agaricales</taxon>
        <taxon>Marasmiineae</taxon>
        <taxon>Mycenaceae</taxon>
        <taxon>Mycena</taxon>
    </lineage>
</organism>
<dbReference type="GO" id="GO:0000981">
    <property type="term" value="F:DNA-binding transcription factor activity, RNA polymerase II-specific"/>
    <property type="evidence" value="ECO:0007669"/>
    <property type="project" value="InterPro"/>
</dbReference>
<protein>
    <submittedName>
        <fullName evidence="3">Zn(2)-C6 fungal-type domain-containing protein</fullName>
    </submittedName>
</protein>
<accession>A0A8H6XXK4</accession>
<dbReference type="EMBL" id="JACAZI010000011">
    <property type="protein sequence ID" value="KAF7348584.1"/>
    <property type="molecule type" value="Genomic_DNA"/>
</dbReference>